<feature type="transmembrane region" description="Helical" evidence="4">
    <location>
        <begin position="100"/>
        <end position="118"/>
    </location>
</feature>
<accession>A0A6N1MR28</accession>
<feature type="transmembrane region" description="Helical" evidence="4">
    <location>
        <begin position="153"/>
        <end position="170"/>
    </location>
</feature>
<feature type="domain" description="GGDEF" evidence="5">
    <location>
        <begin position="255"/>
        <end position="389"/>
    </location>
</feature>
<feature type="transmembrane region" description="Helical" evidence="4">
    <location>
        <begin position="130"/>
        <end position="146"/>
    </location>
</feature>
<keyword evidence="4" id="KW-0472">Membrane</keyword>
<dbReference type="SUPFAM" id="SSF55073">
    <property type="entry name" value="Nucleotide cyclase"/>
    <property type="match status" value="1"/>
</dbReference>
<evidence type="ECO:0000259" key="5">
    <source>
        <dbReference type="PROSITE" id="PS50887"/>
    </source>
</evidence>
<evidence type="ECO:0000256" key="3">
    <source>
        <dbReference type="ARBA" id="ARBA00034247"/>
    </source>
</evidence>
<dbReference type="PROSITE" id="PS50887">
    <property type="entry name" value="GGDEF"/>
    <property type="match status" value="1"/>
</dbReference>
<reference evidence="6 7" key="1">
    <citation type="submission" date="2019-11" db="EMBL/GenBank/DDBJ databases">
        <title>FDA dAtabase for Regulatory Grade micrObial Sequences (FDA-ARGOS): Supporting development and validation of Infectious Disease Dx tests.</title>
        <authorList>
            <person name="Patel R."/>
            <person name="Rucinski S."/>
            <person name="Tallon L."/>
            <person name="Sadzewicz L."/>
            <person name="Vavikolanu K."/>
            <person name="Mehta A."/>
            <person name="Aluvathingal J."/>
            <person name="Nadendla S."/>
            <person name="Nandy P."/>
            <person name="Geyer C."/>
            <person name="Yan Y."/>
            <person name="Sichtig H."/>
        </authorList>
    </citation>
    <scope>NUCLEOTIDE SEQUENCE [LARGE SCALE GENOMIC DNA]</scope>
    <source>
        <strain evidence="6 7">FDAARGOS_557</strain>
    </source>
</reference>
<feature type="transmembrane region" description="Helical" evidence="4">
    <location>
        <begin position="72"/>
        <end position="93"/>
    </location>
</feature>
<evidence type="ECO:0000313" key="6">
    <source>
        <dbReference type="EMBL" id="QKU20342.1"/>
    </source>
</evidence>
<dbReference type="RefSeq" id="WP_174894085.1">
    <property type="nucleotide sequence ID" value="NZ_CP054803.1"/>
</dbReference>
<dbReference type="Pfam" id="PF00990">
    <property type="entry name" value="GGDEF"/>
    <property type="match status" value="1"/>
</dbReference>
<dbReference type="GO" id="GO:0005886">
    <property type="term" value="C:plasma membrane"/>
    <property type="evidence" value="ECO:0007669"/>
    <property type="project" value="TreeGrafter"/>
</dbReference>
<name>A0A6N1MR28_ACILW</name>
<dbReference type="Gene3D" id="3.30.70.270">
    <property type="match status" value="1"/>
</dbReference>
<dbReference type="PANTHER" id="PTHR45138:SF9">
    <property type="entry name" value="DIGUANYLATE CYCLASE DGCM-RELATED"/>
    <property type="match status" value="1"/>
</dbReference>
<comment type="catalytic activity">
    <reaction evidence="3">
        <text>2 GTP = 3',3'-c-di-GMP + 2 diphosphate</text>
        <dbReference type="Rhea" id="RHEA:24898"/>
        <dbReference type="ChEBI" id="CHEBI:33019"/>
        <dbReference type="ChEBI" id="CHEBI:37565"/>
        <dbReference type="ChEBI" id="CHEBI:58805"/>
        <dbReference type="EC" id="2.7.7.65"/>
    </reaction>
</comment>
<dbReference type="EC" id="2.7.7.65" evidence="2"/>
<protein>
    <recommendedName>
        <fullName evidence="2">diguanylate cyclase</fullName>
        <ecNumber evidence="2">2.7.7.65</ecNumber>
    </recommendedName>
</protein>
<evidence type="ECO:0000256" key="4">
    <source>
        <dbReference type="SAM" id="Phobius"/>
    </source>
</evidence>
<dbReference type="SMART" id="SM00267">
    <property type="entry name" value="GGDEF"/>
    <property type="match status" value="1"/>
</dbReference>
<dbReference type="EMBL" id="CP054803">
    <property type="protein sequence ID" value="QKU20342.1"/>
    <property type="molecule type" value="Genomic_DNA"/>
</dbReference>
<dbReference type="CDD" id="cd01949">
    <property type="entry name" value="GGDEF"/>
    <property type="match status" value="1"/>
</dbReference>
<comment type="cofactor">
    <cofactor evidence="1">
        <name>Mg(2+)</name>
        <dbReference type="ChEBI" id="CHEBI:18420"/>
    </cofactor>
</comment>
<dbReference type="PANTHER" id="PTHR45138">
    <property type="entry name" value="REGULATORY COMPONENTS OF SENSORY TRANSDUCTION SYSTEM"/>
    <property type="match status" value="1"/>
</dbReference>
<evidence type="ECO:0000256" key="2">
    <source>
        <dbReference type="ARBA" id="ARBA00012528"/>
    </source>
</evidence>
<dbReference type="AlphaFoldDB" id="A0A6N1MR28"/>
<gene>
    <name evidence="6" type="ORF">FOB19_02145</name>
</gene>
<proteinExistence type="predicted"/>
<feature type="transmembrane region" description="Helical" evidence="4">
    <location>
        <begin position="176"/>
        <end position="196"/>
    </location>
</feature>
<dbReference type="GO" id="GO:1902201">
    <property type="term" value="P:negative regulation of bacterial-type flagellum-dependent cell motility"/>
    <property type="evidence" value="ECO:0007669"/>
    <property type="project" value="TreeGrafter"/>
</dbReference>
<evidence type="ECO:0000313" key="7">
    <source>
        <dbReference type="Proteomes" id="UP000509126"/>
    </source>
</evidence>
<organism evidence="6 7">
    <name type="scientific">Acinetobacter lwoffii</name>
    <dbReference type="NCBI Taxonomy" id="28090"/>
    <lineage>
        <taxon>Bacteria</taxon>
        <taxon>Pseudomonadati</taxon>
        <taxon>Pseudomonadota</taxon>
        <taxon>Gammaproteobacteria</taxon>
        <taxon>Moraxellales</taxon>
        <taxon>Moraxellaceae</taxon>
        <taxon>Acinetobacter</taxon>
    </lineage>
</organism>
<sequence>MPHDNEKESRTLIQEALQDPLVRIPAPLKPAYYAHQKKLTLKYLLQVNLFAQLAYASYTLADILVLHDILNLLILTKISYTILIVLITIWMYHSYRNLPVFDLLLPTPIIGASAIWFFNLNQSESAYTLIYQYASLVFIVLANLCVQIRFWPSLITSSLITLMIYIGVYFNTRSDLYQMFLFSLIYLPVLTFSLYISWSSTLKSRMVFLQHTLNEYNRQAFENMAHTDSLTGLNNRRCFEYLAQQLVQQNFDQPVPMSLLVFDVDHFKQINDRYGHDIGDQVLQTIALSTRSEMRQHDILARYGGEEFIAFLPETSLDEALKVAERLRHNIENIVIDLDSQHRFSFSISIGAAILESCETDLMTLIKQADIALYQAKANGRNRVEAYDPDLEQSLAGELQNWQVKPA</sequence>
<keyword evidence="4" id="KW-0812">Transmembrane</keyword>
<keyword evidence="4" id="KW-1133">Transmembrane helix</keyword>
<dbReference type="InterPro" id="IPR050469">
    <property type="entry name" value="Diguanylate_Cyclase"/>
</dbReference>
<dbReference type="FunFam" id="3.30.70.270:FF:000001">
    <property type="entry name" value="Diguanylate cyclase domain protein"/>
    <property type="match status" value="1"/>
</dbReference>
<dbReference type="GO" id="GO:0043709">
    <property type="term" value="P:cell adhesion involved in single-species biofilm formation"/>
    <property type="evidence" value="ECO:0007669"/>
    <property type="project" value="TreeGrafter"/>
</dbReference>
<dbReference type="InterPro" id="IPR000160">
    <property type="entry name" value="GGDEF_dom"/>
</dbReference>
<dbReference type="NCBIfam" id="TIGR00254">
    <property type="entry name" value="GGDEF"/>
    <property type="match status" value="1"/>
</dbReference>
<dbReference type="GO" id="GO:0052621">
    <property type="term" value="F:diguanylate cyclase activity"/>
    <property type="evidence" value="ECO:0007669"/>
    <property type="project" value="UniProtKB-EC"/>
</dbReference>
<dbReference type="InterPro" id="IPR029787">
    <property type="entry name" value="Nucleotide_cyclase"/>
</dbReference>
<dbReference type="InterPro" id="IPR043128">
    <property type="entry name" value="Rev_trsase/Diguanyl_cyclase"/>
</dbReference>
<dbReference type="Proteomes" id="UP000509126">
    <property type="component" value="Chromosome"/>
</dbReference>
<feature type="transmembrane region" description="Helical" evidence="4">
    <location>
        <begin position="43"/>
        <end position="66"/>
    </location>
</feature>
<evidence type="ECO:0000256" key="1">
    <source>
        <dbReference type="ARBA" id="ARBA00001946"/>
    </source>
</evidence>